<reference evidence="1" key="2">
    <citation type="submission" date="2023-06" db="EMBL/GenBank/DDBJ databases">
        <authorList>
            <consortium name="Lawrence Berkeley National Laboratory"/>
            <person name="Haridas S."/>
            <person name="Hensen N."/>
            <person name="Bonometti L."/>
            <person name="Westerberg I."/>
            <person name="Brannstrom I.O."/>
            <person name="Guillou S."/>
            <person name="Cros-Aarteil S."/>
            <person name="Calhoun S."/>
            <person name="Kuo A."/>
            <person name="Mondo S."/>
            <person name="Pangilinan J."/>
            <person name="Riley R."/>
            <person name="Labutti K."/>
            <person name="Andreopoulos B."/>
            <person name="Lipzen A."/>
            <person name="Chen C."/>
            <person name="Yanf M."/>
            <person name="Daum C."/>
            <person name="Ng V."/>
            <person name="Clum A."/>
            <person name="Steindorff A."/>
            <person name="Ohm R."/>
            <person name="Martin F."/>
            <person name="Silar P."/>
            <person name="Natvig D."/>
            <person name="Lalanne C."/>
            <person name="Gautier V."/>
            <person name="Ament-Velasquez S.L."/>
            <person name="Kruys A."/>
            <person name="Hutchinson M.I."/>
            <person name="Powell A.J."/>
            <person name="Barry K."/>
            <person name="Miller A.N."/>
            <person name="Grigoriev I.V."/>
            <person name="Debuchy R."/>
            <person name="Gladieux P."/>
            <person name="Thoren M.H."/>
            <person name="Johannesson H."/>
        </authorList>
    </citation>
    <scope>NUCLEOTIDE SEQUENCE</scope>
    <source>
        <strain evidence="1">CBS 955.72</strain>
    </source>
</reference>
<dbReference type="SUPFAM" id="SSF48403">
    <property type="entry name" value="Ankyrin repeat"/>
    <property type="match status" value="1"/>
</dbReference>
<keyword evidence="2" id="KW-1185">Reference proteome</keyword>
<protein>
    <recommendedName>
        <fullName evidence="3">F-box domain-containing protein</fullName>
    </recommendedName>
</protein>
<evidence type="ECO:0008006" key="3">
    <source>
        <dbReference type="Google" id="ProtNLM"/>
    </source>
</evidence>
<comment type="caution">
    <text evidence="1">The sequence shown here is derived from an EMBL/GenBank/DDBJ whole genome shotgun (WGS) entry which is preliminary data.</text>
</comment>
<dbReference type="Proteomes" id="UP001275084">
    <property type="component" value="Unassembled WGS sequence"/>
</dbReference>
<accession>A0AAJ0MKG3</accession>
<evidence type="ECO:0000313" key="2">
    <source>
        <dbReference type="Proteomes" id="UP001275084"/>
    </source>
</evidence>
<reference evidence="1" key="1">
    <citation type="journal article" date="2023" name="Mol. Phylogenet. Evol.">
        <title>Genome-scale phylogeny and comparative genomics of the fungal order Sordariales.</title>
        <authorList>
            <person name="Hensen N."/>
            <person name="Bonometti L."/>
            <person name="Westerberg I."/>
            <person name="Brannstrom I.O."/>
            <person name="Guillou S."/>
            <person name="Cros-Aarteil S."/>
            <person name="Calhoun S."/>
            <person name="Haridas S."/>
            <person name="Kuo A."/>
            <person name="Mondo S."/>
            <person name="Pangilinan J."/>
            <person name="Riley R."/>
            <person name="LaButti K."/>
            <person name="Andreopoulos B."/>
            <person name="Lipzen A."/>
            <person name="Chen C."/>
            <person name="Yan M."/>
            <person name="Daum C."/>
            <person name="Ng V."/>
            <person name="Clum A."/>
            <person name="Steindorff A."/>
            <person name="Ohm R.A."/>
            <person name="Martin F."/>
            <person name="Silar P."/>
            <person name="Natvig D.O."/>
            <person name="Lalanne C."/>
            <person name="Gautier V."/>
            <person name="Ament-Velasquez S.L."/>
            <person name="Kruys A."/>
            <person name="Hutchinson M.I."/>
            <person name="Powell A.J."/>
            <person name="Barry K."/>
            <person name="Miller A.N."/>
            <person name="Grigoriev I.V."/>
            <person name="Debuchy R."/>
            <person name="Gladieux P."/>
            <person name="Hiltunen Thoren M."/>
            <person name="Johannesson H."/>
        </authorList>
    </citation>
    <scope>NUCLEOTIDE SEQUENCE</scope>
    <source>
        <strain evidence="1">CBS 955.72</strain>
    </source>
</reference>
<proteinExistence type="predicted"/>
<dbReference type="Gene3D" id="1.25.40.20">
    <property type="entry name" value="Ankyrin repeat-containing domain"/>
    <property type="match status" value="1"/>
</dbReference>
<sequence length="323" mass="35518">MAKSAPLLENLPQELLDLIISWLLLADVAHLCTCNKNLAIRVQPIQFGTAKRVDHAMKWACGRGTETAVRAAISYGASASTVLIGTDNQGEPIRTLTLYLAAKQQQPDGFQVLIDLGARVDVGGVRPSIVTKLVNRLCAKPRFLVRFIKAGLVPQLPESLYDGILLAALNIPKDDNTACLECVDRVLNAGADPNCVQYRYRTHKRETISPLSTVILSRRWDLFDLLVRRGGDIKMVRDPPRPYTPPLCSFHVPIMAAAASMATAPDRVDPEPVQRCINAGADINLTIPSTWGDYFYFIIPVLLYLNSVTSWEEKAEQGGRDAA</sequence>
<evidence type="ECO:0000313" key="1">
    <source>
        <dbReference type="EMBL" id="KAK3363780.1"/>
    </source>
</evidence>
<name>A0AAJ0MKG3_9PEZI</name>
<gene>
    <name evidence="1" type="ORF">B0T25DRAFT_597181</name>
</gene>
<dbReference type="InterPro" id="IPR036770">
    <property type="entry name" value="Ankyrin_rpt-contain_sf"/>
</dbReference>
<organism evidence="1 2">
    <name type="scientific">Lasiosphaeria hispida</name>
    <dbReference type="NCBI Taxonomy" id="260671"/>
    <lineage>
        <taxon>Eukaryota</taxon>
        <taxon>Fungi</taxon>
        <taxon>Dikarya</taxon>
        <taxon>Ascomycota</taxon>
        <taxon>Pezizomycotina</taxon>
        <taxon>Sordariomycetes</taxon>
        <taxon>Sordariomycetidae</taxon>
        <taxon>Sordariales</taxon>
        <taxon>Lasiosphaeriaceae</taxon>
        <taxon>Lasiosphaeria</taxon>
    </lineage>
</organism>
<dbReference type="AlphaFoldDB" id="A0AAJ0MKG3"/>
<dbReference type="EMBL" id="JAUIQD010000001">
    <property type="protein sequence ID" value="KAK3363780.1"/>
    <property type="molecule type" value="Genomic_DNA"/>
</dbReference>